<dbReference type="Proteomes" id="UP001161017">
    <property type="component" value="Unassembled WGS sequence"/>
</dbReference>
<dbReference type="GO" id="GO:0035303">
    <property type="term" value="P:regulation of dephosphorylation"/>
    <property type="evidence" value="ECO:0007669"/>
    <property type="project" value="TreeGrafter"/>
</dbReference>
<proteinExistence type="predicted"/>
<evidence type="ECO:0000256" key="1">
    <source>
        <dbReference type="SAM" id="MobiDB-lite"/>
    </source>
</evidence>
<comment type="caution">
    <text evidence="2">The sequence shown here is derived from an EMBL/GenBank/DDBJ whole genome shotgun (WGS) entry which is preliminary data.</text>
</comment>
<evidence type="ECO:0000313" key="3">
    <source>
        <dbReference type="Proteomes" id="UP001161017"/>
    </source>
</evidence>
<dbReference type="GO" id="GO:0005829">
    <property type="term" value="C:cytosol"/>
    <property type="evidence" value="ECO:0007669"/>
    <property type="project" value="TreeGrafter"/>
</dbReference>
<gene>
    <name evidence="2" type="primary">TAP42</name>
    <name evidence="2" type="ORF">OHK93_005754</name>
</gene>
<dbReference type="GO" id="GO:0051721">
    <property type="term" value="F:protein phosphatase 2A binding"/>
    <property type="evidence" value="ECO:0007669"/>
    <property type="project" value="TreeGrafter"/>
</dbReference>
<reference evidence="2" key="1">
    <citation type="journal article" date="2023" name="Genome Biol. Evol.">
        <title>First Whole Genome Sequence and Flow Cytometry Genome Size Data for the Lichen-Forming Fungus Ramalina farinacea (Ascomycota).</title>
        <authorList>
            <person name="Llewellyn T."/>
            <person name="Mian S."/>
            <person name="Hill R."/>
            <person name="Leitch I.J."/>
            <person name="Gaya E."/>
        </authorList>
    </citation>
    <scope>NUCLEOTIDE SEQUENCE</scope>
    <source>
        <strain evidence="2">LIQ254RAFAR</strain>
    </source>
</reference>
<sequence length="296" mass="33847">MDDHQEASFSSLFATAKSKRSNLEAFASATDPLYQENVRSAIEALEQCRKLADRISLFSPNELLEDISSNDLQYLSIDYYQADIILKQTTLDRKHLLRQAQTFQENFIQLLDTYRILSKSNSKLYERYTEDRDNFSLLLSNDAAARRDTKITRFKEEKQLKQKLEVCPTQLSYILSEETTQPDMKSQHLSQNPTALDQDDSALRDLHLAEIQLNTHHAFQSLDMISQELKILASMPPTPPPGPEEQEADYRQRNGLRGGREDYSDRLDPSLSDLYRGGKAGPILNKDGKPLQPFTA</sequence>
<dbReference type="InterPro" id="IPR038511">
    <property type="entry name" value="TAP42/TAP46-like_sf"/>
</dbReference>
<dbReference type="EMBL" id="JAPUFD010000003">
    <property type="protein sequence ID" value="MDI1486523.1"/>
    <property type="molecule type" value="Genomic_DNA"/>
</dbReference>
<protein>
    <submittedName>
        <fullName evidence="2">Type 2A phosphatase-associated protein 42</fullName>
    </submittedName>
</protein>
<dbReference type="Gene3D" id="1.25.40.540">
    <property type="entry name" value="TAP42-like family"/>
    <property type="match status" value="1"/>
</dbReference>
<dbReference type="AlphaFoldDB" id="A0AA43QHA0"/>
<dbReference type="GO" id="GO:0009966">
    <property type="term" value="P:regulation of signal transduction"/>
    <property type="evidence" value="ECO:0007669"/>
    <property type="project" value="InterPro"/>
</dbReference>
<feature type="compositionally biased region" description="Basic and acidic residues" evidence="1">
    <location>
        <begin position="248"/>
        <end position="268"/>
    </location>
</feature>
<organism evidence="2 3">
    <name type="scientific">Ramalina farinacea</name>
    <dbReference type="NCBI Taxonomy" id="258253"/>
    <lineage>
        <taxon>Eukaryota</taxon>
        <taxon>Fungi</taxon>
        <taxon>Dikarya</taxon>
        <taxon>Ascomycota</taxon>
        <taxon>Pezizomycotina</taxon>
        <taxon>Lecanoromycetes</taxon>
        <taxon>OSLEUM clade</taxon>
        <taxon>Lecanoromycetidae</taxon>
        <taxon>Lecanorales</taxon>
        <taxon>Lecanorineae</taxon>
        <taxon>Ramalinaceae</taxon>
        <taxon>Ramalina</taxon>
    </lineage>
</organism>
<dbReference type="PANTHER" id="PTHR10933:SF9">
    <property type="entry name" value="IMMUNOGLOBULIN-BINDING PROTEIN 1"/>
    <property type="match status" value="1"/>
</dbReference>
<keyword evidence="3" id="KW-1185">Reference proteome</keyword>
<feature type="region of interest" description="Disordered" evidence="1">
    <location>
        <begin position="233"/>
        <end position="296"/>
    </location>
</feature>
<name>A0AA43QHA0_9LECA</name>
<dbReference type="Pfam" id="PF04177">
    <property type="entry name" value="TAP42"/>
    <property type="match status" value="1"/>
</dbReference>
<dbReference type="InterPro" id="IPR007304">
    <property type="entry name" value="TAP46-like"/>
</dbReference>
<dbReference type="PANTHER" id="PTHR10933">
    <property type="entry name" value="IMMUNOGLOBULIN-BINDING PROTEIN 1"/>
    <property type="match status" value="1"/>
</dbReference>
<accession>A0AA43QHA0</accession>
<evidence type="ECO:0000313" key="2">
    <source>
        <dbReference type="EMBL" id="MDI1486523.1"/>
    </source>
</evidence>